<evidence type="ECO:0000313" key="2">
    <source>
        <dbReference type="Proteomes" id="UP001609821"/>
    </source>
</evidence>
<dbReference type="EMBL" id="JBINXB010000021">
    <property type="protein sequence ID" value="MFH6567242.1"/>
    <property type="molecule type" value="Genomic_DNA"/>
</dbReference>
<organism evidence="1 2">
    <name type="scientific">Pseudomonas kulmbachensis</name>
    <dbReference type="NCBI Taxonomy" id="3043408"/>
    <lineage>
        <taxon>Bacteria</taxon>
        <taxon>Pseudomonadati</taxon>
        <taxon>Pseudomonadota</taxon>
        <taxon>Gammaproteobacteria</taxon>
        <taxon>Pseudomonadales</taxon>
        <taxon>Pseudomonadaceae</taxon>
        <taxon>Pseudomonas</taxon>
    </lineage>
</organism>
<sequence>MNPGNINVLANLGNLEVLNLNGNLLGPMLDLSRLPKLRRVSLRRTGLDEWPRGLLTGPCWHLRRKVARRQMNLRCIWPAGSAWGEY</sequence>
<dbReference type="PROSITE" id="PS51450">
    <property type="entry name" value="LRR"/>
    <property type="match status" value="1"/>
</dbReference>
<reference evidence="1 2" key="1">
    <citation type="submission" date="2024-10" db="EMBL/GenBank/DDBJ databases">
        <title>Aeromonas and Pseudomonas from the Cagarras Archipelago, Rio de Janeiro, Brazil.</title>
        <authorList>
            <person name="Canellas A.L.B."/>
            <person name="Laport M.S."/>
        </authorList>
    </citation>
    <scope>NUCLEOTIDE SEQUENCE [LARGE SCALE GENOMIC DNA]</scope>
    <source>
        <strain evidence="1 2">CPF-4</strain>
    </source>
</reference>
<protein>
    <recommendedName>
        <fullName evidence="3">Leucine-rich repeat domain-containing protein</fullName>
    </recommendedName>
</protein>
<evidence type="ECO:0008006" key="3">
    <source>
        <dbReference type="Google" id="ProtNLM"/>
    </source>
</evidence>
<dbReference type="InterPro" id="IPR032675">
    <property type="entry name" value="LRR_dom_sf"/>
</dbReference>
<dbReference type="Proteomes" id="UP001609821">
    <property type="component" value="Unassembled WGS sequence"/>
</dbReference>
<keyword evidence="2" id="KW-1185">Reference proteome</keyword>
<dbReference type="InterPro" id="IPR001611">
    <property type="entry name" value="Leu-rich_rpt"/>
</dbReference>
<proteinExistence type="predicted"/>
<dbReference type="SUPFAM" id="SSF52058">
    <property type="entry name" value="L domain-like"/>
    <property type="match status" value="1"/>
</dbReference>
<dbReference type="RefSeq" id="WP_395247204.1">
    <property type="nucleotide sequence ID" value="NZ_JBINXA010000041.1"/>
</dbReference>
<evidence type="ECO:0000313" key="1">
    <source>
        <dbReference type="EMBL" id="MFH6567242.1"/>
    </source>
</evidence>
<comment type="caution">
    <text evidence="1">The sequence shown here is derived from an EMBL/GenBank/DDBJ whole genome shotgun (WGS) entry which is preliminary data.</text>
</comment>
<accession>A0ABW7M000</accession>
<name>A0ABW7M000_9PSED</name>
<dbReference type="Gene3D" id="3.80.10.10">
    <property type="entry name" value="Ribonuclease Inhibitor"/>
    <property type="match status" value="1"/>
</dbReference>
<gene>
    <name evidence="1" type="ORF">ACHMWK_14865</name>
</gene>